<accession>A0A323TAR1</accession>
<dbReference type="PANTHER" id="PTHR20857">
    <property type="entry name" value="THIAMINE-PHOSPHATE PYROPHOSPHORYLASE"/>
    <property type="match status" value="1"/>
</dbReference>
<dbReference type="GO" id="GO:0009228">
    <property type="term" value="P:thiamine biosynthetic process"/>
    <property type="evidence" value="ECO:0007669"/>
    <property type="project" value="UniProtKB-KW"/>
</dbReference>
<dbReference type="InterPro" id="IPR013785">
    <property type="entry name" value="Aldolase_TIM"/>
</dbReference>
<protein>
    <recommendedName>
        <fullName evidence="9">Thiamine-phosphate synthase</fullName>
        <shortName evidence="9">TP synthase</shortName>
        <shortName evidence="9">TPS</shortName>
        <ecNumber evidence="9">2.5.1.3</ecNumber>
    </recommendedName>
    <alternativeName>
        <fullName evidence="9">Thiamine-phosphate pyrophosphorylase</fullName>
        <shortName evidence="9">TMP pyrophosphorylase</shortName>
        <shortName evidence="9">TMP-PPase</shortName>
    </alternativeName>
</protein>
<dbReference type="Pfam" id="PF02581">
    <property type="entry name" value="TMP-TENI"/>
    <property type="match status" value="1"/>
</dbReference>
<dbReference type="InterPro" id="IPR034291">
    <property type="entry name" value="TMP_synthase"/>
</dbReference>
<dbReference type="FunFam" id="3.20.20.70:FF:000096">
    <property type="entry name" value="Thiamine-phosphate synthase"/>
    <property type="match status" value="1"/>
</dbReference>
<keyword evidence="5 9" id="KW-0784">Thiamine biosynthesis</keyword>
<dbReference type="SUPFAM" id="SSF51391">
    <property type="entry name" value="Thiamin phosphate synthase"/>
    <property type="match status" value="1"/>
</dbReference>
<evidence type="ECO:0000256" key="3">
    <source>
        <dbReference type="ARBA" id="ARBA00022723"/>
    </source>
</evidence>
<feature type="binding site" evidence="9">
    <location>
        <begin position="133"/>
        <end position="135"/>
    </location>
    <ligand>
        <name>2-[(2R,5Z)-2-carboxy-4-methylthiazol-5(2H)-ylidene]ethyl phosphate</name>
        <dbReference type="ChEBI" id="CHEBI:62899"/>
    </ligand>
</feature>
<dbReference type="GO" id="GO:0009229">
    <property type="term" value="P:thiamine diphosphate biosynthetic process"/>
    <property type="evidence" value="ECO:0007669"/>
    <property type="project" value="UniProtKB-UniRule"/>
</dbReference>
<dbReference type="InterPro" id="IPR010035">
    <property type="entry name" value="Thi_S"/>
</dbReference>
<dbReference type="EC" id="2.5.1.3" evidence="9"/>
<evidence type="ECO:0000256" key="8">
    <source>
        <dbReference type="ARBA" id="ARBA00047883"/>
    </source>
</evidence>
<comment type="pathway">
    <text evidence="1 9 11">Cofactor biosynthesis; thiamine diphosphate biosynthesis; thiamine phosphate from 4-amino-2-methyl-5-diphosphomethylpyrimidine and 4-methyl-5-(2-phosphoethyl)-thiazole: step 1/1.</text>
</comment>
<feature type="binding site" evidence="9">
    <location>
        <position position="69"/>
    </location>
    <ligand>
        <name>Mg(2+)</name>
        <dbReference type="ChEBI" id="CHEBI:18420"/>
    </ligand>
</feature>
<evidence type="ECO:0000256" key="10">
    <source>
        <dbReference type="RuleBase" id="RU003826"/>
    </source>
</evidence>
<dbReference type="InterPro" id="IPR012675">
    <property type="entry name" value="Beta-grasp_dom_sf"/>
</dbReference>
<dbReference type="InterPro" id="IPR022998">
    <property type="entry name" value="ThiamineP_synth_TenI"/>
</dbReference>
<comment type="function">
    <text evidence="9">Condenses 4-methyl-5-(beta-hydroxyethyl)thiazole monophosphate (THZ-P) and 2-methyl-4-amino-5-hydroxymethyl pyrimidine pyrophosphate (HMP-PP) to form thiamine monophosphate (TMP).</text>
</comment>
<feature type="binding site" evidence="9">
    <location>
        <position position="88"/>
    </location>
    <ligand>
        <name>Mg(2+)</name>
        <dbReference type="ChEBI" id="CHEBI:18420"/>
    </ligand>
</feature>
<dbReference type="CDD" id="cd00564">
    <property type="entry name" value="TMP_TenI"/>
    <property type="match status" value="1"/>
</dbReference>
<evidence type="ECO:0000256" key="11">
    <source>
        <dbReference type="RuleBase" id="RU004253"/>
    </source>
</evidence>
<dbReference type="Gene3D" id="3.20.20.70">
    <property type="entry name" value="Aldolase class I"/>
    <property type="match status" value="1"/>
</dbReference>
<dbReference type="CDD" id="cd00565">
    <property type="entry name" value="Ubl_ThiS"/>
    <property type="match status" value="1"/>
</dbReference>
<comment type="catalytic activity">
    <reaction evidence="8 9 10">
        <text>2-[(2R,5Z)-2-carboxy-4-methylthiazol-5(2H)-ylidene]ethyl phosphate + 4-amino-2-methyl-5-(diphosphooxymethyl)pyrimidine + 2 H(+) = thiamine phosphate + CO2 + diphosphate</text>
        <dbReference type="Rhea" id="RHEA:47844"/>
        <dbReference type="ChEBI" id="CHEBI:15378"/>
        <dbReference type="ChEBI" id="CHEBI:16526"/>
        <dbReference type="ChEBI" id="CHEBI:33019"/>
        <dbReference type="ChEBI" id="CHEBI:37575"/>
        <dbReference type="ChEBI" id="CHEBI:57841"/>
        <dbReference type="ChEBI" id="CHEBI:62899"/>
        <dbReference type="EC" id="2.5.1.3"/>
    </reaction>
</comment>
<feature type="binding site" evidence="9">
    <location>
        <begin position="36"/>
        <end position="40"/>
    </location>
    <ligand>
        <name>4-amino-2-methyl-5-(diphosphooxymethyl)pyrimidine</name>
        <dbReference type="ChEBI" id="CHEBI:57841"/>
    </ligand>
</feature>
<comment type="catalytic activity">
    <reaction evidence="7 9 10">
        <text>2-(2-carboxy-4-methylthiazol-5-yl)ethyl phosphate + 4-amino-2-methyl-5-(diphosphooxymethyl)pyrimidine + 2 H(+) = thiamine phosphate + CO2 + diphosphate</text>
        <dbReference type="Rhea" id="RHEA:47848"/>
        <dbReference type="ChEBI" id="CHEBI:15378"/>
        <dbReference type="ChEBI" id="CHEBI:16526"/>
        <dbReference type="ChEBI" id="CHEBI:33019"/>
        <dbReference type="ChEBI" id="CHEBI:37575"/>
        <dbReference type="ChEBI" id="CHEBI:57841"/>
        <dbReference type="ChEBI" id="CHEBI:62890"/>
        <dbReference type="EC" id="2.5.1.3"/>
    </reaction>
</comment>
<feature type="binding site" evidence="9">
    <location>
        <begin position="184"/>
        <end position="185"/>
    </location>
    <ligand>
        <name>2-[(2R,5Z)-2-carboxy-4-methylthiazol-5(2H)-ylidene]ethyl phosphate</name>
        <dbReference type="ChEBI" id="CHEBI:62899"/>
    </ligand>
</feature>
<dbReference type="GO" id="GO:0004789">
    <property type="term" value="F:thiamine-phosphate diphosphorylase activity"/>
    <property type="evidence" value="ECO:0007669"/>
    <property type="project" value="UniProtKB-UniRule"/>
</dbReference>
<feature type="domain" description="Thiamine phosphate synthase/TenI" evidence="12">
    <location>
        <begin position="6"/>
        <end position="187"/>
    </location>
</feature>
<evidence type="ECO:0000256" key="6">
    <source>
        <dbReference type="ARBA" id="ARBA00047334"/>
    </source>
</evidence>
<gene>
    <name evidence="9" type="primary">thiE</name>
    <name evidence="13" type="ORF">CR194_18030</name>
</gene>
<dbReference type="InterPro" id="IPR003749">
    <property type="entry name" value="ThiS/MoaD-like"/>
</dbReference>
<dbReference type="GO" id="GO:0005737">
    <property type="term" value="C:cytoplasm"/>
    <property type="evidence" value="ECO:0007669"/>
    <property type="project" value="TreeGrafter"/>
</dbReference>
<evidence type="ECO:0000256" key="1">
    <source>
        <dbReference type="ARBA" id="ARBA00005165"/>
    </source>
</evidence>
<comment type="catalytic activity">
    <reaction evidence="6 9 10">
        <text>4-methyl-5-(2-phosphooxyethyl)-thiazole + 4-amino-2-methyl-5-(diphosphooxymethyl)pyrimidine + H(+) = thiamine phosphate + diphosphate</text>
        <dbReference type="Rhea" id="RHEA:22328"/>
        <dbReference type="ChEBI" id="CHEBI:15378"/>
        <dbReference type="ChEBI" id="CHEBI:33019"/>
        <dbReference type="ChEBI" id="CHEBI:37575"/>
        <dbReference type="ChEBI" id="CHEBI:57841"/>
        <dbReference type="ChEBI" id="CHEBI:58296"/>
        <dbReference type="EC" id="2.5.1.3"/>
    </reaction>
</comment>
<dbReference type="NCBIfam" id="TIGR00693">
    <property type="entry name" value="thiE"/>
    <property type="match status" value="1"/>
</dbReference>
<evidence type="ECO:0000259" key="12">
    <source>
        <dbReference type="Pfam" id="PF02581"/>
    </source>
</evidence>
<dbReference type="OrthoDB" id="9812206at2"/>
<comment type="similarity">
    <text evidence="9 10">Belongs to the thiamine-phosphate synthase family.</text>
</comment>
<keyword evidence="14" id="KW-1185">Reference proteome</keyword>
<proteinExistence type="inferred from homology"/>
<name>A0A323TAR1_9BACI</name>
<feature type="binding site" evidence="9">
    <location>
        <position position="68"/>
    </location>
    <ligand>
        <name>4-amino-2-methyl-5-(diphosphooxymethyl)pyrimidine</name>
        <dbReference type="ChEBI" id="CHEBI:57841"/>
    </ligand>
</feature>
<feature type="binding site" evidence="9">
    <location>
        <position position="164"/>
    </location>
    <ligand>
        <name>2-[(2R,5Z)-2-carboxy-4-methylthiazol-5(2H)-ylidene]ethyl phosphate</name>
        <dbReference type="ChEBI" id="CHEBI:62899"/>
    </ligand>
</feature>
<dbReference type="Gene3D" id="3.10.20.30">
    <property type="match status" value="1"/>
</dbReference>
<comment type="cofactor">
    <cofactor evidence="9">
        <name>Mg(2+)</name>
        <dbReference type="ChEBI" id="CHEBI:18420"/>
    </cofactor>
    <text evidence="9">Binds 1 Mg(2+) ion per subunit.</text>
</comment>
<comment type="caution">
    <text evidence="13">The sequence shown here is derived from an EMBL/GenBank/DDBJ whole genome shotgun (WGS) entry which is preliminary data.</text>
</comment>
<dbReference type="UniPathway" id="UPA00060">
    <property type="reaction ID" value="UER00141"/>
</dbReference>
<keyword evidence="4 9" id="KW-0460">Magnesium</keyword>
<dbReference type="SUPFAM" id="SSF54285">
    <property type="entry name" value="MoaD/ThiS"/>
    <property type="match status" value="1"/>
</dbReference>
<evidence type="ECO:0000256" key="5">
    <source>
        <dbReference type="ARBA" id="ARBA00022977"/>
    </source>
</evidence>
<evidence type="ECO:0000313" key="13">
    <source>
        <dbReference type="EMBL" id="PYZ92090.1"/>
    </source>
</evidence>
<dbReference type="HAMAP" id="MF_00097">
    <property type="entry name" value="TMP_synthase"/>
    <property type="match status" value="1"/>
</dbReference>
<dbReference type="AlphaFoldDB" id="A0A323TAR1"/>
<dbReference type="PANTHER" id="PTHR20857:SF15">
    <property type="entry name" value="THIAMINE-PHOSPHATE SYNTHASE"/>
    <property type="match status" value="1"/>
</dbReference>
<evidence type="ECO:0000313" key="14">
    <source>
        <dbReference type="Proteomes" id="UP000248214"/>
    </source>
</evidence>
<dbReference type="Pfam" id="PF02597">
    <property type="entry name" value="ThiS"/>
    <property type="match status" value="1"/>
</dbReference>
<dbReference type="EMBL" id="PDOD01000005">
    <property type="protein sequence ID" value="PYZ92090.1"/>
    <property type="molecule type" value="Genomic_DNA"/>
</dbReference>
<keyword evidence="2 9" id="KW-0808">Transferase</keyword>
<evidence type="ECO:0000256" key="9">
    <source>
        <dbReference type="HAMAP-Rule" id="MF_00097"/>
    </source>
</evidence>
<feature type="binding site" evidence="9">
    <location>
        <position position="136"/>
    </location>
    <ligand>
        <name>4-amino-2-methyl-5-(diphosphooxymethyl)pyrimidine</name>
        <dbReference type="ChEBI" id="CHEBI:57841"/>
    </ligand>
</feature>
<dbReference type="RefSeq" id="WP_110611661.1">
    <property type="nucleotide sequence ID" value="NZ_PDOD01000005.1"/>
</dbReference>
<dbReference type="InterPro" id="IPR036206">
    <property type="entry name" value="ThiamineP_synth_sf"/>
</dbReference>
<dbReference type="Proteomes" id="UP000248214">
    <property type="component" value="Unassembled WGS sequence"/>
</dbReference>
<organism evidence="13 14">
    <name type="scientific">Salipaludibacillus keqinensis</name>
    <dbReference type="NCBI Taxonomy" id="2045207"/>
    <lineage>
        <taxon>Bacteria</taxon>
        <taxon>Bacillati</taxon>
        <taxon>Bacillota</taxon>
        <taxon>Bacilli</taxon>
        <taxon>Bacillales</taxon>
        <taxon>Bacillaceae</taxon>
    </lineage>
</organism>
<keyword evidence="3 9" id="KW-0479">Metal-binding</keyword>
<dbReference type="NCBIfam" id="TIGR01683">
    <property type="entry name" value="thiS"/>
    <property type="match status" value="1"/>
</dbReference>
<evidence type="ECO:0000256" key="2">
    <source>
        <dbReference type="ARBA" id="ARBA00022679"/>
    </source>
</evidence>
<evidence type="ECO:0000256" key="7">
    <source>
        <dbReference type="ARBA" id="ARBA00047851"/>
    </source>
</evidence>
<dbReference type="GO" id="GO:0000287">
    <property type="term" value="F:magnesium ion binding"/>
    <property type="evidence" value="ECO:0007669"/>
    <property type="project" value="UniProtKB-UniRule"/>
</dbReference>
<dbReference type="InterPro" id="IPR016155">
    <property type="entry name" value="Mopterin_synth/thiamin_S_b"/>
</dbReference>
<evidence type="ECO:0000256" key="4">
    <source>
        <dbReference type="ARBA" id="ARBA00022842"/>
    </source>
</evidence>
<reference evidence="13 14" key="1">
    <citation type="submission" date="2017-10" db="EMBL/GenBank/DDBJ databases">
        <title>Bacillus sp. nov., a halophilic bacterium isolated from a Keqin Lake.</title>
        <authorList>
            <person name="Wang H."/>
        </authorList>
    </citation>
    <scope>NUCLEOTIDE SEQUENCE [LARGE SCALE GENOMIC DNA]</scope>
    <source>
        <strain evidence="13 14">KQ-12</strain>
    </source>
</reference>
<feature type="binding site" evidence="9">
    <location>
        <position position="107"/>
    </location>
    <ligand>
        <name>4-amino-2-methyl-5-(diphosphooxymethyl)pyrimidine</name>
        <dbReference type="ChEBI" id="CHEBI:57841"/>
    </ligand>
</feature>
<sequence length="274" mass="30168">MKNFHLYAITGEEFHPRKDVIDVMEEALQGGADIIQLRDKTSKKPDVLKKALALRELTLKYDVPLIINDHIDIALQVGADGVHLGQDDLSLEEARRLMGPDKIIGISTHHIQEARAAQEGGADYIGVGPIFPTKSKKDVVAPVTTNYIKEVAAEITIPFVAIGGIKLHNVDEVLSAGATRVCMISEIVGSENVQQVCSQFREKLKPYQPVNLIVNGENHELHVQSIQELVLHFKLKPNLIIAEVDGEIVDRDSWSHTPVKDGTKIELVEFIAGG</sequence>